<keyword evidence="3" id="KW-1185">Reference proteome</keyword>
<evidence type="ECO:0000313" key="3">
    <source>
        <dbReference type="Proteomes" id="UP000182658"/>
    </source>
</evidence>
<proteinExistence type="predicted"/>
<protein>
    <submittedName>
        <fullName evidence="2">Uncharacterized protein</fullName>
    </submittedName>
</protein>
<feature type="compositionally biased region" description="Polar residues" evidence="1">
    <location>
        <begin position="81"/>
        <end position="106"/>
    </location>
</feature>
<dbReference type="Proteomes" id="UP000182658">
    <property type="component" value="Unassembled WGS sequence"/>
</dbReference>
<feature type="compositionally biased region" description="Basic residues" evidence="1">
    <location>
        <begin position="107"/>
        <end position="116"/>
    </location>
</feature>
<dbReference type="InParanoid" id="A0A1J7J4M5"/>
<gene>
    <name evidence="2" type="ORF">CONLIGDRAFT_675672</name>
</gene>
<evidence type="ECO:0000313" key="2">
    <source>
        <dbReference type="EMBL" id="OIW34710.1"/>
    </source>
</evidence>
<name>A0A1J7J4M5_9PEZI</name>
<dbReference type="AlphaFoldDB" id="A0A1J7J4M5"/>
<reference evidence="2 3" key="1">
    <citation type="submission" date="2016-10" db="EMBL/GenBank/DDBJ databases">
        <title>Draft genome sequence of Coniochaeta ligniaria NRRL30616, a lignocellulolytic fungus for bioabatement of inhibitors in plant biomass hydrolysates.</title>
        <authorList>
            <consortium name="DOE Joint Genome Institute"/>
            <person name="Jimenez D.J."/>
            <person name="Hector R.E."/>
            <person name="Riley R."/>
            <person name="Sun H."/>
            <person name="Grigoriev I.V."/>
            <person name="Van Elsas J.D."/>
            <person name="Nichols N.N."/>
        </authorList>
    </citation>
    <scope>NUCLEOTIDE SEQUENCE [LARGE SCALE GENOMIC DNA]</scope>
    <source>
        <strain evidence="2 3">NRRL 30616</strain>
    </source>
</reference>
<feature type="compositionally biased region" description="Polar residues" evidence="1">
    <location>
        <begin position="60"/>
        <end position="71"/>
    </location>
</feature>
<accession>A0A1J7J4M5</accession>
<organism evidence="2 3">
    <name type="scientific">Coniochaeta ligniaria NRRL 30616</name>
    <dbReference type="NCBI Taxonomy" id="1408157"/>
    <lineage>
        <taxon>Eukaryota</taxon>
        <taxon>Fungi</taxon>
        <taxon>Dikarya</taxon>
        <taxon>Ascomycota</taxon>
        <taxon>Pezizomycotina</taxon>
        <taxon>Sordariomycetes</taxon>
        <taxon>Sordariomycetidae</taxon>
        <taxon>Coniochaetales</taxon>
        <taxon>Coniochaetaceae</taxon>
        <taxon>Coniochaeta</taxon>
    </lineage>
</organism>
<evidence type="ECO:0000256" key="1">
    <source>
        <dbReference type="SAM" id="MobiDB-lite"/>
    </source>
</evidence>
<sequence length="116" mass="12696">MEENGTLGDDTIIVRARGETRRKKAKAAMRDLLETLSKMPLESPALSDETEEMTPKKQAVANTTKGLTPSRSAEWAMTIGLSENKSSKTTPGGQPPATQLPAQSTPRTRRCRKKDK</sequence>
<feature type="region of interest" description="Disordered" evidence="1">
    <location>
        <begin position="38"/>
        <end position="116"/>
    </location>
</feature>
<dbReference type="EMBL" id="KV875093">
    <property type="protein sequence ID" value="OIW34710.1"/>
    <property type="molecule type" value="Genomic_DNA"/>
</dbReference>